<dbReference type="OrthoDB" id="7788762at2759"/>
<dbReference type="Pfam" id="PF14598">
    <property type="entry name" value="PAS_11"/>
    <property type="match status" value="1"/>
</dbReference>
<dbReference type="InterPro" id="IPR000014">
    <property type="entry name" value="PAS"/>
</dbReference>
<dbReference type="CDD" id="cd00130">
    <property type="entry name" value="PAS"/>
    <property type="match status" value="2"/>
</dbReference>
<evidence type="ECO:0000259" key="3">
    <source>
        <dbReference type="PROSITE" id="PS50888"/>
    </source>
</evidence>
<dbReference type="GO" id="GO:0046983">
    <property type="term" value="F:protein dimerization activity"/>
    <property type="evidence" value="ECO:0007669"/>
    <property type="project" value="InterPro"/>
</dbReference>
<dbReference type="EMBL" id="CAJQZP010000132">
    <property type="protein sequence ID" value="CAG4939926.1"/>
    <property type="molecule type" value="Genomic_DNA"/>
</dbReference>
<feature type="domain" description="PAS" evidence="2">
    <location>
        <begin position="234"/>
        <end position="297"/>
    </location>
</feature>
<dbReference type="CDD" id="cd11391">
    <property type="entry name" value="bHLH_PAS"/>
    <property type="match status" value="1"/>
</dbReference>
<dbReference type="Pfam" id="PF00010">
    <property type="entry name" value="HLH"/>
    <property type="match status" value="1"/>
</dbReference>
<dbReference type="PANTHER" id="PTHR23042">
    <property type="entry name" value="CIRCADIAN PROTEIN CLOCK/ARNT/BMAL/PAS"/>
    <property type="match status" value="1"/>
</dbReference>
<protein>
    <submittedName>
        <fullName evidence="4">(apollo) hypothetical protein</fullName>
    </submittedName>
</protein>
<dbReference type="SMART" id="SM00091">
    <property type="entry name" value="PAS"/>
    <property type="match status" value="2"/>
</dbReference>
<dbReference type="InterPro" id="IPR013767">
    <property type="entry name" value="PAS_fold"/>
</dbReference>
<dbReference type="InterPro" id="IPR050933">
    <property type="entry name" value="Circadian_TF"/>
</dbReference>
<dbReference type="Pfam" id="PF00989">
    <property type="entry name" value="PAS"/>
    <property type="match status" value="1"/>
</dbReference>
<gene>
    <name evidence="4" type="ORF">PAPOLLO_LOCUS1895</name>
</gene>
<proteinExistence type="predicted"/>
<evidence type="ECO:0000313" key="5">
    <source>
        <dbReference type="Proteomes" id="UP000691718"/>
    </source>
</evidence>
<dbReference type="Proteomes" id="UP000691718">
    <property type="component" value="Unassembled WGS sequence"/>
</dbReference>
<keyword evidence="5" id="KW-1185">Reference proteome</keyword>
<dbReference type="InterPro" id="IPR011598">
    <property type="entry name" value="bHLH_dom"/>
</dbReference>
<comment type="caution">
    <text evidence="4">The sequence shown here is derived from an EMBL/GenBank/DDBJ whole genome shotgun (WGS) entry which is preliminary data.</text>
</comment>
<dbReference type="PROSITE" id="PS50888">
    <property type="entry name" value="BHLH"/>
    <property type="match status" value="1"/>
</dbReference>
<feature type="compositionally biased region" description="Polar residues" evidence="1">
    <location>
        <begin position="32"/>
        <end position="50"/>
    </location>
</feature>
<name>A0A8S3W473_PARAO</name>
<feature type="domain" description="BHLH" evidence="3">
    <location>
        <begin position="166"/>
        <end position="219"/>
    </location>
</feature>
<feature type="region of interest" description="Disordered" evidence="1">
    <location>
        <begin position="579"/>
        <end position="604"/>
    </location>
</feature>
<dbReference type="GO" id="GO:0045944">
    <property type="term" value="P:positive regulation of transcription by RNA polymerase II"/>
    <property type="evidence" value="ECO:0007669"/>
    <property type="project" value="UniProtKB-ARBA"/>
</dbReference>
<feature type="region of interest" description="Disordered" evidence="1">
    <location>
        <begin position="24"/>
        <end position="168"/>
    </location>
</feature>
<evidence type="ECO:0000313" key="4">
    <source>
        <dbReference type="EMBL" id="CAG4939926.1"/>
    </source>
</evidence>
<evidence type="ECO:0000256" key="1">
    <source>
        <dbReference type="SAM" id="MobiDB-lite"/>
    </source>
</evidence>
<accession>A0A8S3W473</accession>
<sequence>MLEDWLSGPFDAYYPHCDENNVQPVPARDDLTQAQPYSANQAFTLLLSPSNPVQPPPPPNPVQPPPPPNVVQPPPPPNVIQPPPPPNPVQPQPLPNPVQPPPPPNAVQPPPPPNPVQPPPPPNPVQPPPPPNPVQPPPPPNAVQPPPPPNPVQPPPPPTVAFKWETPREIRNKAEKKRRDKMNRSIAQLAAIVPSVVALGRKVDKNSVLKLSAHFLRAHQHVFGDAINSEQQFKENSARALLGLLKGFILTTTYKGLVVVVSENVQQYLGYTEMDLIGESIFNFIHEEDHQMLREQLMPKSCLLRPNGELLIPESPDAEQKVADILAKERRRFIIRFKKLGQRSEPRKYVTCHVEGTMRKSDKACRNNKQCCRTVRRIRARRGNPCSSGNDVVFVGLVRPTSETFISDNILESFRMEYRTRHSIDGEIIDCDSRISLVTGYMKHEVKGVNAMNFMHRDNVRWVVIALREMYDNHRLVGESCYRLMTKNGDFIYMQTKGFLDVDQDSRAVRSFVCTNTVVDEQTGKRLIKLMKKRFMLIVNNSEENIPDDDETGKVNDNALPVEDPKELEKVILHLVTNLPSPQPESPQTASPDHNDSPPFHLSIIPPQKERIVNAIEKIYSVIKTFNKEPISKMKPYKAIKENEQRNYEEIGKISNETLPTTFTTTLTSVSVTDVDSYSVSRLLSLDNTSLQRPNSIFRSLSSTSGVDVDLVSPTSFSQSSSTFIPQPEPSGFCSSVDPILLERFYSTQIVDDSHRYGGDSYAFEHYNRARSPTHTNSVMPEKTYTSVFTNTSIITSNTNFNSENIVNRHINMYSNTLILPSFSDRNYIIPPSSDSTRLLQISSGNHHLLSLNNDSYRAEKGFSNYVTPLGNYFSPISSPSTSYPSAITDSSSTFVADAIYPNYEMIIPTDTSTVIDKRYKNAHSLYDTVVHTNRQLMENYGSDEQNKKNNQPLPETVTSNRIDYLEKKPMIVAPTSSGNKSDLIEAKQLTHELAGYIKSNMEPSISSEPIRSGVSVSSTISCGTKRRNDFEDIDEIAKKKIALDMTVRATDSFEEESILCAKYLDNDELTESALEQELNSAFPELTPNEEKKGEN</sequence>
<dbReference type="SMART" id="SM00353">
    <property type="entry name" value="HLH"/>
    <property type="match status" value="1"/>
</dbReference>
<dbReference type="PROSITE" id="PS50112">
    <property type="entry name" value="PAS"/>
    <property type="match status" value="1"/>
</dbReference>
<reference evidence="4" key="1">
    <citation type="submission" date="2021-04" db="EMBL/GenBank/DDBJ databases">
        <authorList>
            <person name="Tunstrom K."/>
        </authorList>
    </citation>
    <scope>NUCLEOTIDE SEQUENCE</scope>
</reference>
<dbReference type="AlphaFoldDB" id="A0A8S3W473"/>
<evidence type="ECO:0000259" key="2">
    <source>
        <dbReference type="PROSITE" id="PS50112"/>
    </source>
</evidence>
<feature type="compositionally biased region" description="Pro residues" evidence="1">
    <location>
        <begin position="52"/>
        <end position="159"/>
    </location>
</feature>
<organism evidence="4 5">
    <name type="scientific">Parnassius apollo</name>
    <name type="common">Apollo butterfly</name>
    <name type="synonym">Papilio apollo</name>
    <dbReference type="NCBI Taxonomy" id="110799"/>
    <lineage>
        <taxon>Eukaryota</taxon>
        <taxon>Metazoa</taxon>
        <taxon>Ecdysozoa</taxon>
        <taxon>Arthropoda</taxon>
        <taxon>Hexapoda</taxon>
        <taxon>Insecta</taxon>
        <taxon>Pterygota</taxon>
        <taxon>Neoptera</taxon>
        <taxon>Endopterygota</taxon>
        <taxon>Lepidoptera</taxon>
        <taxon>Glossata</taxon>
        <taxon>Ditrysia</taxon>
        <taxon>Papilionoidea</taxon>
        <taxon>Papilionidae</taxon>
        <taxon>Parnassiinae</taxon>
        <taxon>Parnassini</taxon>
        <taxon>Parnassius</taxon>
        <taxon>Parnassius</taxon>
    </lineage>
</organism>